<evidence type="ECO:0000256" key="4">
    <source>
        <dbReference type="ARBA" id="ARBA00022547"/>
    </source>
</evidence>
<feature type="transmembrane region" description="Helical" evidence="11">
    <location>
        <begin position="74"/>
        <end position="97"/>
    </location>
</feature>
<keyword evidence="5 11" id="KW-0812">Transmembrane</keyword>
<keyword evidence="9 11" id="KW-0472">Membrane</keyword>
<sequence length="240" mass="26657">METTPKVDFLGMTFDLTVVGASLIAAIIVFVFVMWATRRREMVPRGVQTVMEMVIDFANSITKLAYDDKRAPKFLAFTLTLFLFILVANQMGVIGMVTATVTEPIPALGLEKDDHISLLKSPTADMNFAFAFAIAIALFANFMGIITSFKNYVKHFINPLGIIHVIEEFSKPLTHALRIWANIFAGEILITVLLTKMNLAFSGLPLVVWIGFSLFVGLIQAYIFTVLANVYIAQKISTDH</sequence>
<keyword evidence="6 11" id="KW-0375">Hydrogen ion transport</keyword>
<dbReference type="SUPFAM" id="SSF81336">
    <property type="entry name" value="F1F0 ATP synthase subunit A"/>
    <property type="match status" value="1"/>
</dbReference>
<comment type="caution">
    <text evidence="13">The sequence shown here is derived from an EMBL/GenBank/DDBJ whole genome shotgun (WGS) entry which is preliminary data.</text>
</comment>
<dbReference type="InterPro" id="IPR045082">
    <property type="entry name" value="ATP_syn_F0_a_bact/chloroplast"/>
</dbReference>
<evidence type="ECO:0000256" key="1">
    <source>
        <dbReference type="ARBA" id="ARBA00004141"/>
    </source>
</evidence>
<evidence type="ECO:0000256" key="2">
    <source>
        <dbReference type="ARBA" id="ARBA00006810"/>
    </source>
</evidence>
<keyword evidence="4 11" id="KW-0138">CF(0)</keyword>
<evidence type="ECO:0000256" key="6">
    <source>
        <dbReference type="ARBA" id="ARBA00022781"/>
    </source>
</evidence>
<dbReference type="InterPro" id="IPR000568">
    <property type="entry name" value="ATP_synth_F0_asu"/>
</dbReference>
<evidence type="ECO:0000313" key="14">
    <source>
        <dbReference type="Proteomes" id="UP000294937"/>
    </source>
</evidence>
<evidence type="ECO:0000256" key="7">
    <source>
        <dbReference type="ARBA" id="ARBA00022989"/>
    </source>
</evidence>
<protein>
    <recommendedName>
        <fullName evidence="11 12">ATP synthase subunit a</fullName>
    </recommendedName>
    <alternativeName>
        <fullName evidence="11">ATP synthase F0 sector subunit a</fullName>
    </alternativeName>
    <alternativeName>
        <fullName evidence="11">F-ATPase subunit 6</fullName>
    </alternativeName>
</protein>
<dbReference type="EMBL" id="SMAG01000002">
    <property type="protein sequence ID" value="TCS95590.1"/>
    <property type="molecule type" value="Genomic_DNA"/>
</dbReference>
<evidence type="ECO:0000256" key="3">
    <source>
        <dbReference type="ARBA" id="ARBA00022448"/>
    </source>
</evidence>
<dbReference type="AlphaFoldDB" id="A0A4R3L921"/>
<comment type="function">
    <text evidence="11 12">Key component of the proton channel; it plays a direct role in the translocation of protons across the membrane.</text>
</comment>
<dbReference type="PANTHER" id="PTHR42823:SF3">
    <property type="entry name" value="ATP SYNTHASE SUBUNIT A, CHLOROPLASTIC"/>
    <property type="match status" value="1"/>
</dbReference>
<feature type="transmembrane region" description="Helical" evidence="11">
    <location>
        <begin position="128"/>
        <end position="149"/>
    </location>
</feature>
<name>A0A4R3L921_9BACL</name>
<dbReference type="GO" id="GO:0045259">
    <property type="term" value="C:proton-transporting ATP synthase complex"/>
    <property type="evidence" value="ECO:0007669"/>
    <property type="project" value="UniProtKB-KW"/>
</dbReference>
<gene>
    <name evidence="11" type="primary">atpB</name>
    <name evidence="13" type="ORF">EDD58_102164</name>
</gene>
<dbReference type="PANTHER" id="PTHR42823">
    <property type="entry name" value="ATP SYNTHASE SUBUNIT A, CHLOROPLASTIC"/>
    <property type="match status" value="1"/>
</dbReference>
<comment type="similarity">
    <text evidence="2 11 12">Belongs to the ATPase A chain family.</text>
</comment>
<evidence type="ECO:0000313" key="13">
    <source>
        <dbReference type="EMBL" id="TCS95590.1"/>
    </source>
</evidence>
<keyword evidence="8 11" id="KW-0406">Ion transport</keyword>
<dbReference type="HAMAP" id="MF_01393">
    <property type="entry name" value="ATP_synth_a_bact"/>
    <property type="match status" value="1"/>
</dbReference>
<dbReference type="PRINTS" id="PR00123">
    <property type="entry name" value="ATPASEA"/>
</dbReference>
<proteinExistence type="inferred from homology"/>
<evidence type="ECO:0000256" key="10">
    <source>
        <dbReference type="ARBA" id="ARBA00023310"/>
    </source>
</evidence>
<evidence type="ECO:0000256" key="12">
    <source>
        <dbReference type="RuleBase" id="RU000483"/>
    </source>
</evidence>
<accession>A0A4R3L921</accession>
<dbReference type="OrthoDB" id="9789241at2"/>
<feature type="transmembrane region" description="Helical" evidence="11">
    <location>
        <begin position="179"/>
        <end position="201"/>
    </location>
</feature>
<organism evidence="13 14">
    <name type="scientific">Hazenella coriacea</name>
    <dbReference type="NCBI Taxonomy" id="1179467"/>
    <lineage>
        <taxon>Bacteria</taxon>
        <taxon>Bacillati</taxon>
        <taxon>Bacillota</taxon>
        <taxon>Bacilli</taxon>
        <taxon>Bacillales</taxon>
        <taxon>Thermoactinomycetaceae</taxon>
        <taxon>Hazenella</taxon>
    </lineage>
</organism>
<dbReference type="GO" id="GO:0005886">
    <property type="term" value="C:plasma membrane"/>
    <property type="evidence" value="ECO:0007669"/>
    <property type="project" value="UniProtKB-SubCell"/>
</dbReference>
<keyword evidence="3 11" id="KW-0813">Transport</keyword>
<reference evidence="13 14" key="1">
    <citation type="submission" date="2019-03" db="EMBL/GenBank/DDBJ databases">
        <title>Genomic Encyclopedia of Type Strains, Phase IV (KMG-IV): sequencing the most valuable type-strain genomes for metagenomic binning, comparative biology and taxonomic classification.</title>
        <authorList>
            <person name="Goeker M."/>
        </authorList>
    </citation>
    <scope>NUCLEOTIDE SEQUENCE [LARGE SCALE GENOMIC DNA]</scope>
    <source>
        <strain evidence="13 14">DSM 45707</strain>
    </source>
</reference>
<keyword evidence="14" id="KW-1185">Reference proteome</keyword>
<evidence type="ECO:0000256" key="5">
    <source>
        <dbReference type="ARBA" id="ARBA00022692"/>
    </source>
</evidence>
<keyword evidence="7 11" id="KW-1133">Transmembrane helix</keyword>
<dbReference type="InterPro" id="IPR035908">
    <property type="entry name" value="F0_ATP_A_sf"/>
</dbReference>
<comment type="subcellular location">
    <subcellularLocation>
        <location evidence="11 12">Cell membrane</location>
        <topology evidence="11 12">Multi-pass membrane protein</topology>
    </subcellularLocation>
    <subcellularLocation>
        <location evidence="1">Membrane</location>
        <topology evidence="1">Multi-pass membrane protein</topology>
    </subcellularLocation>
</comment>
<keyword evidence="11" id="KW-1003">Cell membrane</keyword>
<evidence type="ECO:0000256" key="9">
    <source>
        <dbReference type="ARBA" id="ARBA00023136"/>
    </source>
</evidence>
<dbReference type="RefSeq" id="WP_131923584.1">
    <property type="nucleotide sequence ID" value="NZ_SMAG01000002.1"/>
</dbReference>
<dbReference type="Pfam" id="PF00119">
    <property type="entry name" value="ATP-synt_A"/>
    <property type="match status" value="1"/>
</dbReference>
<dbReference type="Proteomes" id="UP000294937">
    <property type="component" value="Unassembled WGS sequence"/>
</dbReference>
<feature type="transmembrane region" description="Helical" evidence="11">
    <location>
        <begin position="12"/>
        <end position="35"/>
    </location>
</feature>
<evidence type="ECO:0000256" key="8">
    <source>
        <dbReference type="ARBA" id="ARBA00023065"/>
    </source>
</evidence>
<keyword evidence="10 11" id="KW-0066">ATP synthesis</keyword>
<dbReference type="CDD" id="cd00310">
    <property type="entry name" value="ATP-synt_Fo_a_6"/>
    <property type="match status" value="1"/>
</dbReference>
<evidence type="ECO:0000256" key="11">
    <source>
        <dbReference type="HAMAP-Rule" id="MF_01393"/>
    </source>
</evidence>
<dbReference type="GO" id="GO:0042777">
    <property type="term" value="P:proton motive force-driven plasma membrane ATP synthesis"/>
    <property type="evidence" value="ECO:0007669"/>
    <property type="project" value="TreeGrafter"/>
</dbReference>
<dbReference type="GO" id="GO:0046933">
    <property type="term" value="F:proton-transporting ATP synthase activity, rotational mechanism"/>
    <property type="evidence" value="ECO:0007669"/>
    <property type="project" value="UniProtKB-UniRule"/>
</dbReference>
<feature type="transmembrane region" description="Helical" evidence="11">
    <location>
        <begin position="207"/>
        <end position="232"/>
    </location>
</feature>
<dbReference type="Gene3D" id="1.20.120.220">
    <property type="entry name" value="ATP synthase, F0 complex, subunit A"/>
    <property type="match status" value="1"/>
</dbReference>
<dbReference type="NCBIfam" id="TIGR01131">
    <property type="entry name" value="ATP_synt_6_or_A"/>
    <property type="match status" value="1"/>
</dbReference>